<dbReference type="OMA" id="HRKWDNP"/>
<feature type="region of interest" description="Disordered" evidence="1">
    <location>
        <begin position="85"/>
        <end position="141"/>
    </location>
</feature>
<dbReference type="VEuPathDB" id="PiroplasmaDB:TpMuguga_04g00466"/>
<evidence type="ECO:0000313" key="3">
    <source>
        <dbReference type="Proteomes" id="UP000001949"/>
    </source>
</evidence>
<evidence type="ECO:0000256" key="1">
    <source>
        <dbReference type="SAM" id="MobiDB-lite"/>
    </source>
</evidence>
<comment type="caution">
    <text evidence="2">The sequence shown here is derived from an EMBL/GenBank/DDBJ whole genome shotgun (WGS) entry which is preliminary data.</text>
</comment>
<protein>
    <submittedName>
        <fullName evidence="2">Uncharacterized protein</fullName>
    </submittedName>
</protein>
<dbReference type="RefSeq" id="XP_764101.1">
    <property type="nucleotide sequence ID" value="XM_759008.1"/>
</dbReference>
<dbReference type="Proteomes" id="UP000001949">
    <property type="component" value="Unassembled WGS sequence"/>
</dbReference>
<proteinExistence type="predicted"/>
<dbReference type="KEGG" id="tpv:TP04_0466"/>
<dbReference type="AlphaFoldDB" id="Q4N291"/>
<dbReference type="InParanoid" id="Q4N291"/>
<feature type="compositionally biased region" description="Basic and acidic residues" evidence="1">
    <location>
        <begin position="97"/>
        <end position="108"/>
    </location>
</feature>
<name>Q4N291_THEPA</name>
<organism evidence="2 3">
    <name type="scientific">Theileria parva</name>
    <name type="common">East coast fever infection agent</name>
    <dbReference type="NCBI Taxonomy" id="5875"/>
    <lineage>
        <taxon>Eukaryota</taxon>
        <taxon>Sar</taxon>
        <taxon>Alveolata</taxon>
        <taxon>Apicomplexa</taxon>
        <taxon>Aconoidasida</taxon>
        <taxon>Piroplasmida</taxon>
        <taxon>Theileriidae</taxon>
        <taxon>Theileria</taxon>
    </lineage>
</organism>
<evidence type="ECO:0000313" key="2">
    <source>
        <dbReference type="EMBL" id="EAN31818.1"/>
    </source>
</evidence>
<feature type="compositionally biased region" description="Basic and acidic residues" evidence="1">
    <location>
        <begin position="40"/>
        <end position="70"/>
    </location>
</feature>
<feature type="region of interest" description="Disordered" evidence="1">
    <location>
        <begin position="1"/>
        <end position="70"/>
    </location>
</feature>
<sequence length="141" mass="17475">MPRFVPVFDPEVPRSEQDPYSDKLLKHRKWDNPHAVIPTSRKDEDSDKHSTRKYFKDKYNDNNNLDNKRDDTFYRKNVYDEFDYAPKKKKKNVNLNVKDDKNTHDSHKDHKHVKKDHSKREHHDRDKYRRKHSHEYKKRYE</sequence>
<gene>
    <name evidence="2" type="ordered locus">TP04_0466</name>
</gene>
<feature type="compositionally biased region" description="Basic and acidic residues" evidence="1">
    <location>
        <begin position="11"/>
        <end position="24"/>
    </location>
</feature>
<dbReference type="eggNOG" id="ENOG502QXSI">
    <property type="taxonomic scope" value="Eukaryota"/>
</dbReference>
<dbReference type="GeneID" id="3501264"/>
<keyword evidence="3" id="KW-1185">Reference proteome</keyword>
<accession>Q4N291</accession>
<feature type="compositionally biased region" description="Basic residues" evidence="1">
    <location>
        <begin position="128"/>
        <end position="141"/>
    </location>
</feature>
<reference evidence="2 3" key="1">
    <citation type="journal article" date="2005" name="Science">
        <title>Genome sequence of Theileria parva, a bovine pathogen that transforms lymphocytes.</title>
        <authorList>
            <person name="Gardner M.J."/>
            <person name="Bishop R."/>
            <person name="Shah T."/>
            <person name="de Villiers E.P."/>
            <person name="Carlton J.M."/>
            <person name="Hall N."/>
            <person name="Ren Q."/>
            <person name="Paulsen I.T."/>
            <person name="Pain A."/>
            <person name="Berriman M."/>
            <person name="Wilson R.J.M."/>
            <person name="Sato S."/>
            <person name="Ralph S.A."/>
            <person name="Mann D.J."/>
            <person name="Xiong Z."/>
            <person name="Shallom S.J."/>
            <person name="Weidman J."/>
            <person name="Jiang L."/>
            <person name="Lynn J."/>
            <person name="Weaver B."/>
            <person name="Shoaibi A."/>
            <person name="Domingo A.R."/>
            <person name="Wasawo D."/>
            <person name="Crabtree J."/>
            <person name="Wortman J.R."/>
            <person name="Haas B."/>
            <person name="Angiuoli S.V."/>
            <person name="Creasy T.H."/>
            <person name="Lu C."/>
            <person name="Suh B."/>
            <person name="Silva J.C."/>
            <person name="Utterback T.R."/>
            <person name="Feldblyum T.V."/>
            <person name="Pertea M."/>
            <person name="Allen J."/>
            <person name="Nierman W.C."/>
            <person name="Taracha E.L.N."/>
            <person name="Salzberg S.L."/>
            <person name="White O.R."/>
            <person name="Fitzhugh H.A."/>
            <person name="Morzaria S."/>
            <person name="Venter J.C."/>
            <person name="Fraser C.M."/>
            <person name="Nene V."/>
        </authorList>
    </citation>
    <scope>NUCLEOTIDE SEQUENCE [LARGE SCALE GENOMIC DNA]</scope>
    <source>
        <strain evidence="2 3">Muguga</strain>
    </source>
</reference>
<dbReference type="EMBL" id="AAGK01000004">
    <property type="protein sequence ID" value="EAN31818.1"/>
    <property type="molecule type" value="Genomic_DNA"/>
</dbReference>
<feature type="compositionally biased region" description="Basic and acidic residues" evidence="1">
    <location>
        <begin position="118"/>
        <end position="127"/>
    </location>
</feature>